<keyword evidence="6" id="KW-1015">Disulfide bond</keyword>
<feature type="site" description="Important for lysozyme inhibition" evidence="5">
    <location>
        <position position="63"/>
    </location>
</feature>
<dbReference type="EMBL" id="CP011110">
    <property type="protein sequence ID" value="AKA24085.1"/>
    <property type="molecule type" value="Genomic_DNA"/>
</dbReference>
<dbReference type="RefSeq" id="WP_227698282.1">
    <property type="nucleotide sequence ID" value="NZ_CP011110.1"/>
</dbReference>
<evidence type="ECO:0000256" key="6">
    <source>
        <dbReference type="PIRSR" id="PIRSR009103-2"/>
    </source>
</evidence>
<accession>A0A0D5XZ47</accession>
<comment type="subcellular location">
    <subcellularLocation>
        <location evidence="1">Periplasm</location>
    </subcellularLocation>
</comment>
<dbReference type="PIRSF" id="PIRSF009103">
    <property type="entry name" value="Ivy"/>
    <property type="match status" value="1"/>
</dbReference>
<sequence length="122" mass="13007">MAAAASAEQYLPELVSKAPYKQAYAQMLAFPSWVSKAEGTATPVEKVSAGGKSFTVGHMCKPHDCADHQLIVVFSADGQQSWGLLASRSADGKAFDKQLLGNPDNVVQALLNQAFSEHNPDD</sequence>
<dbReference type="AlphaFoldDB" id="A0A0D5XZ47"/>
<name>A0A0D5XZ47_9PSED</name>
<dbReference type="InterPro" id="IPR014453">
    <property type="entry name" value="Inhibitor_vertebrate_lysozyme"/>
</dbReference>
<keyword evidence="4" id="KW-0574">Periplasm</keyword>
<dbReference type="GO" id="GO:0042597">
    <property type="term" value="C:periplasmic space"/>
    <property type="evidence" value="ECO:0007669"/>
    <property type="project" value="UniProtKB-SubCell"/>
</dbReference>
<dbReference type="Gene3D" id="3.40.1420.10">
    <property type="entry name" value="Inhibitor of vertebrate lysozyme"/>
    <property type="match status" value="1"/>
</dbReference>
<dbReference type="Pfam" id="PF08816">
    <property type="entry name" value="Ivy"/>
    <property type="match status" value="1"/>
</dbReference>
<dbReference type="SUPFAM" id="SSF89872">
    <property type="entry name" value="Inhibitor of vertebrate lysozyme, Ivy"/>
    <property type="match status" value="1"/>
</dbReference>
<protein>
    <submittedName>
        <fullName evidence="7">Inhibitor of vertebrate lysozyme family protein</fullName>
    </submittedName>
</protein>
<feature type="disulfide bond" evidence="6">
    <location>
        <begin position="60"/>
        <end position="65"/>
    </location>
</feature>
<evidence type="ECO:0000256" key="4">
    <source>
        <dbReference type="ARBA" id="ARBA00022764"/>
    </source>
</evidence>
<dbReference type="InterPro" id="IPR036501">
    <property type="entry name" value="Inhibitor_vert_lysozyme_sf"/>
</dbReference>
<gene>
    <name evidence="7" type="ORF">PCL1606_26340</name>
</gene>
<dbReference type="PATRIC" id="fig|587753.10.peg.2626"/>
<dbReference type="KEGG" id="pcz:PCL1606_26340"/>
<keyword evidence="3" id="KW-0732">Signal</keyword>
<evidence type="ECO:0000313" key="7">
    <source>
        <dbReference type="EMBL" id="AKA24085.1"/>
    </source>
</evidence>
<evidence type="ECO:0000256" key="5">
    <source>
        <dbReference type="PIRSR" id="PIRSR009103-1"/>
    </source>
</evidence>
<proteinExistence type="inferred from homology"/>
<reference evidence="7 8" key="1">
    <citation type="journal article" date="2015" name="Mol. Plant Microbe Interact.">
        <title>Comparative Genomic Analysis of Pseudomonas chlororaphis PCL1606 Reveals New Insight into Antifungal Compounds Involved in Biocontrol.</title>
        <authorList>
            <person name="Calderon C.E."/>
            <person name="Ramos C."/>
            <person name="de Vicente A."/>
            <person name="Cazorla F.M."/>
        </authorList>
    </citation>
    <scope>NUCLEOTIDE SEQUENCE [LARGE SCALE GENOMIC DNA]</scope>
    <source>
        <strain evidence="7 8">PCL1606</strain>
    </source>
</reference>
<evidence type="ECO:0000313" key="8">
    <source>
        <dbReference type="Proteomes" id="UP000032748"/>
    </source>
</evidence>
<evidence type="ECO:0000256" key="3">
    <source>
        <dbReference type="ARBA" id="ARBA00022729"/>
    </source>
</evidence>
<dbReference type="Proteomes" id="UP000032748">
    <property type="component" value="Chromosome"/>
</dbReference>
<comment type="similarity">
    <text evidence="2">Belongs to the ivy family.</text>
</comment>
<evidence type="ECO:0000256" key="1">
    <source>
        <dbReference type="ARBA" id="ARBA00004418"/>
    </source>
</evidence>
<organism evidence="7 8">
    <name type="scientific">Pseudomonas chlororaphis</name>
    <dbReference type="NCBI Taxonomy" id="587753"/>
    <lineage>
        <taxon>Bacteria</taxon>
        <taxon>Pseudomonadati</taxon>
        <taxon>Pseudomonadota</taxon>
        <taxon>Gammaproteobacteria</taxon>
        <taxon>Pseudomonadales</taxon>
        <taxon>Pseudomonadaceae</taxon>
        <taxon>Pseudomonas</taxon>
    </lineage>
</organism>
<evidence type="ECO:0000256" key="2">
    <source>
        <dbReference type="ARBA" id="ARBA00009724"/>
    </source>
</evidence>